<dbReference type="InterPro" id="IPR012338">
    <property type="entry name" value="Beta-lactam/transpept-like"/>
</dbReference>
<dbReference type="Proteomes" id="UP000188603">
    <property type="component" value="Chromosome"/>
</dbReference>
<evidence type="ECO:0000256" key="1">
    <source>
        <dbReference type="ARBA" id="ARBA00004370"/>
    </source>
</evidence>
<proteinExistence type="inferred from homology"/>
<dbReference type="CDD" id="cd06575">
    <property type="entry name" value="PASTA_Pbp2x-like_2"/>
    <property type="match status" value="1"/>
</dbReference>
<keyword evidence="8" id="KW-1185">Reference proteome</keyword>
<dbReference type="KEGG" id="ntr:B0W44_06650"/>
<dbReference type="PANTHER" id="PTHR30627:SF26">
    <property type="entry name" value="PENICILLIN-BINDING PROTEIN 2B"/>
    <property type="match status" value="1"/>
</dbReference>
<dbReference type="RefSeq" id="WP_077719375.1">
    <property type="nucleotide sequence ID" value="NZ_CP019699.1"/>
</dbReference>
<dbReference type="Pfam" id="PF00905">
    <property type="entry name" value="Transpeptidase"/>
    <property type="match status" value="1"/>
</dbReference>
<dbReference type="CDD" id="cd06576">
    <property type="entry name" value="PASTA_Pbp2x-like_1"/>
    <property type="match status" value="1"/>
</dbReference>
<dbReference type="PANTHER" id="PTHR30627">
    <property type="entry name" value="PEPTIDOGLYCAN D,D-TRANSPEPTIDASE"/>
    <property type="match status" value="1"/>
</dbReference>
<accession>A0A1U9K670</accession>
<dbReference type="Gene3D" id="3.40.710.10">
    <property type="entry name" value="DD-peptidase/beta-lactamase superfamily"/>
    <property type="match status" value="1"/>
</dbReference>
<feature type="domain" description="PASTA" evidence="6">
    <location>
        <begin position="661"/>
        <end position="718"/>
    </location>
</feature>
<dbReference type="Pfam" id="PF03793">
    <property type="entry name" value="PASTA"/>
    <property type="match status" value="2"/>
</dbReference>
<evidence type="ECO:0000256" key="5">
    <source>
        <dbReference type="SAM" id="Phobius"/>
    </source>
</evidence>
<dbReference type="InterPro" id="IPR001460">
    <property type="entry name" value="PCN-bd_Tpept"/>
</dbReference>
<dbReference type="InterPro" id="IPR005311">
    <property type="entry name" value="PBP_dimer"/>
</dbReference>
<dbReference type="AlphaFoldDB" id="A0A1U9K670"/>
<dbReference type="Pfam" id="PF03717">
    <property type="entry name" value="PBP_dimer"/>
    <property type="match status" value="1"/>
</dbReference>
<keyword evidence="3 5" id="KW-0472">Membrane</keyword>
<evidence type="ECO:0000256" key="2">
    <source>
        <dbReference type="ARBA" id="ARBA00007171"/>
    </source>
</evidence>
<keyword evidence="5" id="KW-0812">Transmembrane</keyword>
<protein>
    <recommendedName>
        <fullName evidence="6">PASTA domain-containing protein</fullName>
    </recommendedName>
</protein>
<dbReference type="InterPro" id="IPR050515">
    <property type="entry name" value="Beta-lactam/transpept"/>
</dbReference>
<organism evidence="7 8">
    <name type="scientific">Novibacillus thermophilus</name>
    <dbReference type="NCBI Taxonomy" id="1471761"/>
    <lineage>
        <taxon>Bacteria</taxon>
        <taxon>Bacillati</taxon>
        <taxon>Bacillota</taxon>
        <taxon>Bacilli</taxon>
        <taxon>Bacillales</taxon>
        <taxon>Thermoactinomycetaceae</taxon>
        <taxon>Novibacillus</taxon>
    </lineage>
</organism>
<evidence type="ECO:0000259" key="6">
    <source>
        <dbReference type="PROSITE" id="PS51178"/>
    </source>
</evidence>
<dbReference type="InterPro" id="IPR005543">
    <property type="entry name" value="PASTA_dom"/>
</dbReference>
<reference evidence="7 8" key="1">
    <citation type="journal article" date="2015" name="Int. J. Syst. Evol. Microbiol.">
        <title>Novibacillus thermophilus gen. nov., sp. nov., a Gram-staining-negative and moderately thermophilic member of the family Thermoactinomycetaceae.</title>
        <authorList>
            <person name="Yang G."/>
            <person name="Chen J."/>
            <person name="Zhou S."/>
        </authorList>
    </citation>
    <scope>NUCLEOTIDE SEQUENCE [LARGE SCALE GENOMIC DNA]</scope>
    <source>
        <strain evidence="7 8">SG-1</strain>
    </source>
</reference>
<evidence type="ECO:0000256" key="4">
    <source>
        <dbReference type="SAM" id="MobiDB-lite"/>
    </source>
</evidence>
<dbReference type="STRING" id="1471761.B0W44_06650"/>
<feature type="transmembrane region" description="Helical" evidence="5">
    <location>
        <begin position="12"/>
        <end position="32"/>
    </location>
</feature>
<dbReference type="GO" id="GO:0005886">
    <property type="term" value="C:plasma membrane"/>
    <property type="evidence" value="ECO:0007669"/>
    <property type="project" value="TreeGrafter"/>
</dbReference>
<feature type="region of interest" description="Disordered" evidence="4">
    <location>
        <begin position="576"/>
        <end position="603"/>
    </location>
</feature>
<comment type="similarity">
    <text evidence="2">Belongs to the transpeptidase family.</text>
</comment>
<dbReference type="SMART" id="SM00740">
    <property type="entry name" value="PASTA"/>
    <property type="match status" value="2"/>
</dbReference>
<dbReference type="Gene3D" id="3.30.10.20">
    <property type="match status" value="1"/>
</dbReference>
<feature type="domain" description="PASTA" evidence="6">
    <location>
        <begin position="600"/>
        <end position="659"/>
    </location>
</feature>
<dbReference type="SUPFAM" id="SSF56601">
    <property type="entry name" value="beta-lactamase/transpeptidase-like"/>
    <property type="match status" value="1"/>
</dbReference>
<dbReference type="EMBL" id="CP019699">
    <property type="protein sequence ID" value="AQS55513.1"/>
    <property type="molecule type" value="Genomic_DNA"/>
</dbReference>
<dbReference type="InterPro" id="IPR036138">
    <property type="entry name" value="PBP_dimer_sf"/>
</dbReference>
<keyword evidence="5" id="KW-1133">Transmembrane helix</keyword>
<evidence type="ECO:0000313" key="8">
    <source>
        <dbReference type="Proteomes" id="UP000188603"/>
    </source>
</evidence>
<name>A0A1U9K670_9BACL</name>
<dbReference type="PROSITE" id="PS51178">
    <property type="entry name" value="PASTA"/>
    <property type="match status" value="2"/>
</dbReference>
<dbReference type="SUPFAM" id="SSF54184">
    <property type="entry name" value="Penicillin-binding protein 2x (pbp-2x), c-terminal domain"/>
    <property type="match status" value="2"/>
</dbReference>
<dbReference type="OrthoDB" id="9804124at2"/>
<dbReference type="GO" id="GO:0008658">
    <property type="term" value="F:penicillin binding"/>
    <property type="evidence" value="ECO:0007669"/>
    <property type="project" value="InterPro"/>
</dbReference>
<evidence type="ECO:0000313" key="7">
    <source>
        <dbReference type="EMBL" id="AQS55513.1"/>
    </source>
</evidence>
<gene>
    <name evidence="7" type="ORF">B0W44_06650</name>
</gene>
<dbReference type="SUPFAM" id="SSF56519">
    <property type="entry name" value="Penicillin binding protein dimerisation domain"/>
    <property type="match status" value="1"/>
</dbReference>
<dbReference type="Gene3D" id="3.90.1310.10">
    <property type="entry name" value="Penicillin-binding protein 2a (Domain 2)"/>
    <property type="match status" value="1"/>
</dbReference>
<evidence type="ECO:0000256" key="3">
    <source>
        <dbReference type="ARBA" id="ARBA00023136"/>
    </source>
</evidence>
<comment type="subcellular location">
    <subcellularLocation>
        <location evidence="1">Membrane</location>
    </subcellularLocation>
</comment>
<dbReference type="GO" id="GO:0071555">
    <property type="term" value="P:cell wall organization"/>
    <property type="evidence" value="ECO:0007669"/>
    <property type="project" value="TreeGrafter"/>
</dbReference>
<sequence length="739" mass="81166">MKRTTLEMRLRLLVIGLVLVVLMTTLVGRLFYIQGVKAEEYTEQARQFWVKEEVLKPKRGSILDRGGDVLAQETQAYTIAVYLPSFRKGDTSPEEAARQLAPLLRMSEADIAQRLSRKDVDQVELKTSGFSFKVSKDVKDDVMELGLEGVHAIPTTERFYLNHSLAAHVLGFLNNEGDPVKGAEAAYNELMQGKPGKAFFSQDRNGIEVASREKQFDPPVNGNDVVLTIDRRVQEIVEKALDEAVQEWSPVGATAIVMNPKNGEILAMANRPTYNPNEFYNADETELLNIATESVFEPGSTFKIITLAAALEEGKFHPDATYRSGAIEVDNVELHDWRPGGWGEITYAEGVQLSSNVAFVRLQQMLGKSFDTYVERFGFGPYGEARTGTPTGIDLNEESGLLPDPKRLQQSRLERATSSYGHGLSATPIQLVSAYSAAINGGTLYKPQLLKEVRHPETGAVLEETKPLPIRDNIISEETSRHVRELLYSVVNGEKGTGKGASVPGYSIGGKTGTANKYKSPYSYVSFVGFAPADDPEVILYVALDEPKSQDATGGNTVAPIARTIFEQMLPLLRIEPSSGDQGADGGVPSEEKEVESELDPSTVVLPDVQGKRLEEAQQELKSLSLESEVLGAGDEVLDQVPESGTVDRSRTVYLLTEEPSAVTMPDLRFKSLREAMAICDMLGLEVRVDGEGYVYAQSIEPGARLLDTDSINLVLKSNAEIYESLAEEEEESENRDLD</sequence>